<dbReference type="Gene3D" id="3.40.630.30">
    <property type="match status" value="1"/>
</dbReference>
<organism evidence="1 2">
    <name type="scientific">Sinorhizobium mexicanum</name>
    <dbReference type="NCBI Taxonomy" id="375549"/>
    <lineage>
        <taxon>Bacteria</taxon>
        <taxon>Pseudomonadati</taxon>
        <taxon>Pseudomonadota</taxon>
        <taxon>Alphaproteobacteria</taxon>
        <taxon>Hyphomicrobiales</taxon>
        <taxon>Rhizobiaceae</taxon>
        <taxon>Sinorhizobium/Ensifer group</taxon>
        <taxon>Sinorhizobium</taxon>
    </lineage>
</organism>
<keyword evidence="1" id="KW-0614">Plasmid</keyword>
<sequence length="90" mass="10125">MHVVDNPEAKHFELAVGDIVAVAYYKIENDRIILLHSEVPQEFSGRGIGTKLAEGVFEQLRARGRRVIAKCAFIARFASRHPEYAQMLDG</sequence>
<name>A0A859QN49_9HYPH</name>
<dbReference type="PROSITE" id="PS51729">
    <property type="entry name" value="GNAT_YJDJ"/>
    <property type="match status" value="1"/>
</dbReference>
<dbReference type="SUPFAM" id="SSF55729">
    <property type="entry name" value="Acyl-CoA N-acyltransferases (Nat)"/>
    <property type="match status" value="1"/>
</dbReference>
<dbReference type="InterPro" id="IPR016181">
    <property type="entry name" value="Acyl_CoA_acyltransferase"/>
</dbReference>
<evidence type="ECO:0000313" key="1">
    <source>
        <dbReference type="EMBL" id="QLL64120.1"/>
    </source>
</evidence>
<reference evidence="1 2" key="1">
    <citation type="submission" date="2019-06" db="EMBL/GenBank/DDBJ databases">
        <title>Complete genome sequence of Ensifer mexicanus ITTG R7 isolated from nodules of Acacia angustissima (Mill.) Kuntze.</title>
        <authorList>
            <person name="Rincon-Rosales R."/>
            <person name="Rogel M.A."/>
            <person name="Guerrero G."/>
            <person name="Rincon-Molina C.I."/>
            <person name="Lopez-Lopez A."/>
            <person name="Martinez-Romero E."/>
        </authorList>
    </citation>
    <scope>NUCLEOTIDE SEQUENCE [LARGE SCALE GENOMIC DNA]</scope>
    <source>
        <strain evidence="1 2">ITTG R7</strain>
        <plasmid evidence="2">pemeittgr7a</plasmid>
    </source>
</reference>
<dbReference type="InterPro" id="IPR031165">
    <property type="entry name" value="GNAT_YJDJ"/>
</dbReference>
<dbReference type="KEGG" id="emx:FKV68_21985"/>
<protein>
    <submittedName>
        <fullName evidence="1">N-acetyltransferase</fullName>
    </submittedName>
</protein>
<dbReference type="RefSeq" id="WP_180941672.1">
    <property type="nucleotide sequence ID" value="NZ_CP041239.1"/>
</dbReference>
<dbReference type="PANTHER" id="PTHR31435:SF10">
    <property type="entry name" value="BSR4717 PROTEIN"/>
    <property type="match status" value="1"/>
</dbReference>
<gene>
    <name evidence="1" type="ORF">FKV68_21985</name>
</gene>
<dbReference type="EMBL" id="CP041239">
    <property type="protein sequence ID" value="QLL64120.1"/>
    <property type="molecule type" value="Genomic_DNA"/>
</dbReference>
<dbReference type="Proteomes" id="UP000510721">
    <property type="component" value="Plasmid pEmeITTGR7a"/>
</dbReference>
<accession>A0A859QN49</accession>
<dbReference type="InterPro" id="IPR045057">
    <property type="entry name" value="Gcn5-rel_NAT"/>
</dbReference>
<keyword evidence="1" id="KW-0808">Transferase</keyword>
<dbReference type="Pfam" id="PF14542">
    <property type="entry name" value="Acetyltransf_CG"/>
    <property type="match status" value="1"/>
</dbReference>
<keyword evidence="2" id="KW-1185">Reference proteome</keyword>
<proteinExistence type="predicted"/>
<dbReference type="AlphaFoldDB" id="A0A859QN49"/>
<dbReference type="PANTHER" id="PTHR31435">
    <property type="entry name" value="PROTEIN NATD1"/>
    <property type="match status" value="1"/>
</dbReference>
<dbReference type="GO" id="GO:0016740">
    <property type="term" value="F:transferase activity"/>
    <property type="evidence" value="ECO:0007669"/>
    <property type="project" value="UniProtKB-KW"/>
</dbReference>
<geneLocation type="plasmid" evidence="2">
    <name>pemeittgr7a</name>
</geneLocation>
<evidence type="ECO:0000313" key="2">
    <source>
        <dbReference type="Proteomes" id="UP000510721"/>
    </source>
</evidence>